<gene>
    <name evidence="3" type="ORF">GCM10009726_27550</name>
</gene>
<organism evidence="3 4">
    <name type="scientific">Nocardioides furvisabuli</name>
    <dbReference type="NCBI Taxonomy" id="375542"/>
    <lineage>
        <taxon>Bacteria</taxon>
        <taxon>Bacillati</taxon>
        <taxon>Actinomycetota</taxon>
        <taxon>Actinomycetes</taxon>
        <taxon>Propionibacteriales</taxon>
        <taxon>Nocardioidaceae</taxon>
        <taxon>Nocardioides</taxon>
    </lineage>
</organism>
<evidence type="ECO:0000256" key="2">
    <source>
        <dbReference type="SAM" id="Phobius"/>
    </source>
</evidence>
<dbReference type="Proteomes" id="UP001501161">
    <property type="component" value="Unassembled WGS sequence"/>
</dbReference>
<evidence type="ECO:0008006" key="5">
    <source>
        <dbReference type="Google" id="ProtNLM"/>
    </source>
</evidence>
<feature type="compositionally biased region" description="Basic and acidic residues" evidence="1">
    <location>
        <begin position="87"/>
        <end position="97"/>
    </location>
</feature>
<keyword evidence="2" id="KW-0472">Membrane</keyword>
<keyword evidence="2" id="KW-1133">Transmembrane helix</keyword>
<dbReference type="EMBL" id="BAAAMQ010000014">
    <property type="protein sequence ID" value="GAA2111413.1"/>
    <property type="molecule type" value="Genomic_DNA"/>
</dbReference>
<feature type="region of interest" description="Disordered" evidence="1">
    <location>
        <begin position="1"/>
        <end position="23"/>
    </location>
</feature>
<proteinExistence type="predicted"/>
<protein>
    <recommendedName>
        <fullName evidence="5">DUF2092 domain-containing protein</fullName>
    </recommendedName>
</protein>
<keyword evidence="2" id="KW-0812">Transmembrane</keyword>
<evidence type="ECO:0000313" key="3">
    <source>
        <dbReference type="EMBL" id="GAA2111413.1"/>
    </source>
</evidence>
<keyword evidence="4" id="KW-1185">Reference proteome</keyword>
<dbReference type="RefSeq" id="WP_231252613.1">
    <property type="nucleotide sequence ID" value="NZ_BAAAMQ010000014.1"/>
</dbReference>
<feature type="region of interest" description="Disordered" evidence="1">
    <location>
        <begin position="60"/>
        <end position="116"/>
    </location>
</feature>
<feature type="compositionally biased region" description="Basic and acidic residues" evidence="1">
    <location>
        <begin position="1"/>
        <end position="22"/>
    </location>
</feature>
<evidence type="ECO:0000313" key="4">
    <source>
        <dbReference type="Proteomes" id="UP001501161"/>
    </source>
</evidence>
<sequence length="309" mass="32683">MSTEIDWQRELDSSFGDGRDVPAGHYVAAGRSAVRRRRAAAAVIISAAVVLVGGVVWSTSPGSTPRSEAPLATQGPAPDRSAGGSDAETRRERRLGPEELQSTADQQTGLDVDFVGNPATLTDDGLVLAPGAGPVLQSVADPMDQPARAGRSSIGLRVMFEGEEKYSLVTYDNGSTSLHTEPATGNFAGWLADKVRIERSLDLGTDDSPADVTATPDAWLKLAPAGTIASASPFVAVRETREVDLGGGFALESDRTGVARLQVTGLSEYVAWRVVDDELEVVHAGGRFESLDAFVEWARRQYASGEGMR</sequence>
<reference evidence="3 4" key="1">
    <citation type="journal article" date="2019" name="Int. J. Syst. Evol. Microbiol.">
        <title>The Global Catalogue of Microorganisms (GCM) 10K type strain sequencing project: providing services to taxonomists for standard genome sequencing and annotation.</title>
        <authorList>
            <consortium name="The Broad Institute Genomics Platform"/>
            <consortium name="The Broad Institute Genome Sequencing Center for Infectious Disease"/>
            <person name="Wu L."/>
            <person name="Ma J."/>
        </authorList>
    </citation>
    <scope>NUCLEOTIDE SEQUENCE [LARGE SCALE GENOMIC DNA]</scope>
    <source>
        <strain evidence="3 4">JCM 13813</strain>
    </source>
</reference>
<comment type="caution">
    <text evidence="3">The sequence shown here is derived from an EMBL/GenBank/DDBJ whole genome shotgun (WGS) entry which is preliminary data.</text>
</comment>
<feature type="compositionally biased region" description="Polar residues" evidence="1">
    <location>
        <begin position="100"/>
        <end position="109"/>
    </location>
</feature>
<accession>A0ABN2XJC8</accession>
<name>A0ABN2XJC8_9ACTN</name>
<feature type="transmembrane region" description="Helical" evidence="2">
    <location>
        <begin position="39"/>
        <end position="57"/>
    </location>
</feature>
<evidence type="ECO:0000256" key="1">
    <source>
        <dbReference type="SAM" id="MobiDB-lite"/>
    </source>
</evidence>